<dbReference type="GO" id="GO:0046872">
    <property type="term" value="F:metal ion binding"/>
    <property type="evidence" value="ECO:0007669"/>
    <property type="project" value="UniProtKB-KW"/>
</dbReference>
<dbReference type="GO" id="GO:0000703">
    <property type="term" value="F:oxidized pyrimidine nucleobase lesion DNA N-glycosylase activity"/>
    <property type="evidence" value="ECO:0007669"/>
    <property type="project" value="UniProtKB-UniRule"/>
</dbReference>
<dbReference type="EC" id="3.2.2.-" evidence="14"/>
<dbReference type="HAMAP" id="MF_03183">
    <property type="entry name" value="Endonuclease_III_Nth"/>
    <property type="match status" value="1"/>
</dbReference>
<reference evidence="16" key="1">
    <citation type="submission" date="2022-03" db="EMBL/GenBank/DDBJ databases">
        <authorList>
            <person name="Martin C."/>
        </authorList>
    </citation>
    <scope>NUCLEOTIDE SEQUENCE</scope>
</reference>
<dbReference type="FunFam" id="1.10.1670.10:FF:000003">
    <property type="entry name" value="Endonuclease III homolog"/>
    <property type="match status" value="1"/>
</dbReference>
<evidence type="ECO:0000256" key="10">
    <source>
        <dbReference type="ARBA" id="ARBA00023204"/>
    </source>
</evidence>
<dbReference type="FunFam" id="1.10.340.30:FF:000005">
    <property type="entry name" value="Endonuclease III-like protein 1"/>
    <property type="match status" value="1"/>
</dbReference>
<comment type="caution">
    <text evidence="16">The sequence shown here is derived from an EMBL/GenBank/DDBJ whole genome shotgun (WGS) entry which is preliminary data.</text>
</comment>
<feature type="region of interest" description="Disordered" evidence="15">
    <location>
        <begin position="1"/>
        <end position="50"/>
    </location>
</feature>
<dbReference type="InterPro" id="IPR004035">
    <property type="entry name" value="Endouclease-III_FeS-bd_BS"/>
</dbReference>
<dbReference type="Gene3D" id="1.10.340.30">
    <property type="entry name" value="Hypothetical protein, domain 2"/>
    <property type="match status" value="1"/>
</dbReference>
<organism evidence="16 17">
    <name type="scientific">Owenia fusiformis</name>
    <name type="common">Polychaete worm</name>
    <dbReference type="NCBI Taxonomy" id="6347"/>
    <lineage>
        <taxon>Eukaryota</taxon>
        <taxon>Metazoa</taxon>
        <taxon>Spiralia</taxon>
        <taxon>Lophotrochozoa</taxon>
        <taxon>Annelida</taxon>
        <taxon>Polychaeta</taxon>
        <taxon>Sedentaria</taxon>
        <taxon>Canalipalpata</taxon>
        <taxon>Sabellida</taxon>
        <taxon>Oweniida</taxon>
        <taxon>Oweniidae</taxon>
        <taxon>Owenia</taxon>
    </lineage>
</organism>
<keyword evidence="14" id="KW-0496">Mitochondrion</keyword>
<dbReference type="Gene3D" id="1.10.1670.10">
    <property type="entry name" value="Helix-hairpin-Helix base-excision DNA repair enzymes (C-terminal)"/>
    <property type="match status" value="1"/>
</dbReference>
<dbReference type="GO" id="GO:0005739">
    <property type="term" value="C:mitochondrion"/>
    <property type="evidence" value="ECO:0007669"/>
    <property type="project" value="UniProtKB-SubCell"/>
</dbReference>
<evidence type="ECO:0000256" key="8">
    <source>
        <dbReference type="ARBA" id="ARBA00023004"/>
    </source>
</evidence>
<keyword evidence="7" id="KW-0809">Transit peptide</keyword>
<dbReference type="InterPro" id="IPR011257">
    <property type="entry name" value="DNA_glycosylase"/>
</dbReference>
<evidence type="ECO:0000256" key="5">
    <source>
        <dbReference type="ARBA" id="ARBA00022763"/>
    </source>
</evidence>
<feature type="compositionally biased region" description="Low complexity" evidence="15">
    <location>
        <begin position="23"/>
        <end position="40"/>
    </location>
</feature>
<dbReference type="SUPFAM" id="SSF48150">
    <property type="entry name" value="DNA-glycosylase"/>
    <property type="match status" value="1"/>
</dbReference>
<dbReference type="InterPro" id="IPR004036">
    <property type="entry name" value="Endonuclease-III-like_CS2"/>
</dbReference>
<dbReference type="CDD" id="cd00056">
    <property type="entry name" value="ENDO3c"/>
    <property type="match status" value="1"/>
</dbReference>
<dbReference type="InterPro" id="IPR023170">
    <property type="entry name" value="HhH_base_excis_C"/>
</dbReference>
<dbReference type="GO" id="GO:0003677">
    <property type="term" value="F:DNA binding"/>
    <property type="evidence" value="ECO:0007669"/>
    <property type="project" value="UniProtKB-UniRule"/>
</dbReference>
<keyword evidence="9" id="KW-0411">Iron-sulfur</keyword>
<dbReference type="PROSITE" id="PS01155">
    <property type="entry name" value="ENDONUCLEASE_III_2"/>
    <property type="match status" value="1"/>
</dbReference>
<evidence type="ECO:0000256" key="3">
    <source>
        <dbReference type="ARBA" id="ARBA00022485"/>
    </source>
</evidence>
<evidence type="ECO:0000256" key="2">
    <source>
        <dbReference type="ARBA" id="ARBA00008343"/>
    </source>
</evidence>
<accession>A0A8J1XWU7</accession>
<dbReference type="PANTHER" id="PTHR43286">
    <property type="entry name" value="ENDONUCLEASE III-LIKE PROTEIN 1"/>
    <property type="match status" value="1"/>
</dbReference>
<dbReference type="PANTHER" id="PTHR43286:SF1">
    <property type="entry name" value="ENDONUCLEASE III-LIKE PROTEIN 1"/>
    <property type="match status" value="1"/>
</dbReference>
<dbReference type="PROSITE" id="PS00764">
    <property type="entry name" value="ENDONUCLEASE_III_1"/>
    <property type="match status" value="1"/>
</dbReference>
<protein>
    <recommendedName>
        <fullName evidence="14">Endonuclease III homolog</fullName>
        <ecNumber evidence="14">3.2.2.-</ecNumber>
        <ecNumber evidence="14">4.2.99.18</ecNumber>
    </recommendedName>
    <alternativeName>
        <fullName evidence="14">Bifunctional DNA N-glycosylase/DNA-(apurinic or apyrimidinic site) lyase</fullName>
        <shortName evidence="14">DNA glycosylase/AP lyase</shortName>
    </alternativeName>
</protein>
<evidence type="ECO:0000256" key="9">
    <source>
        <dbReference type="ARBA" id="ARBA00023014"/>
    </source>
</evidence>
<evidence type="ECO:0000256" key="12">
    <source>
        <dbReference type="ARBA" id="ARBA00023295"/>
    </source>
</evidence>
<evidence type="ECO:0000256" key="1">
    <source>
        <dbReference type="ARBA" id="ARBA00001966"/>
    </source>
</evidence>
<evidence type="ECO:0000313" key="16">
    <source>
        <dbReference type="EMBL" id="CAH1794331.1"/>
    </source>
</evidence>
<keyword evidence="17" id="KW-1185">Reference proteome</keyword>
<keyword evidence="3" id="KW-0004">4Fe-4S</keyword>
<evidence type="ECO:0000256" key="13">
    <source>
        <dbReference type="ARBA" id="ARBA00044632"/>
    </source>
</evidence>
<keyword evidence="8" id="KW-0408">Iron</keyword>
<dbReference type="InterPro" id="IPR000445">
    <property type="entry name" value="HhH_motif"/>
</dbReference>
<keyword evidence="6 14" id="KW-0378">Hydrolase</keyword>
<feature type="compositionally biased region" description="Basic and acidic residues" evidence="15">
    <location>
        <begin position="1"/>
        <end position="11"/>
    </location>
</feature>
<dbReference type="GO" id="GO:0006285">
    <property type="term" value="P:base-excision repair, AP site formation"/>
    <property type="evidence" value="ECO:0007669"/>
    <property type="project" value="UniProtKB-UniRule"/>
</dbReference>
<sequence length="321" mass="36696">MSDSKYFEGRRQTRLSSRKSGIVSLKNPSSPSSKLSSVRRNNPDIDTNKGRKRSYLKIEYESRESVKTIVLDGEKKSEDSEKRENKVWQPQHWNQVLTNIREMRKERDAPVDTMGCDRIADQNASPPVFRYQVLLSLMLSSQTKDQITSAAMEKLRVHGCNIENILKTSDQKLGELIHPAGFWKKKVQYIKRTSEMLRDIYDGDIPDSVQGLCTLPGVGPKMAHIVMMVAWNKVTGIGVDIHVHRISNRLGWVKKPTKQPEETRVALEDWLPRDLWRETNGLLVGFGQQTCLPVNPKCITCLNNRLCPHGRASTRYNLVNK</sequence>
<comment type="subcellular location">
    <subcellularLocation>
        <location evidence="14">Nucleus</location>
    </subcellularLocation>
    <subcellularLocation>
        <location evidence="14">Mitochondrion</location>
    </subcellularLocation>
</comment>
<keyword evidence="10 14" id="KW-0234">DNA repair</keyword>
<keyword evidence="14" id="KW-0539">Nucleus</keyword>
<dbReference type="Proteomes" id="UP000749559">
    <property type="component" value="Unassembled WGS sequence"/>
</dbReference>
<evidence type="ECO:0000256" key="14">
    <source>
        <dbReference type="HAMAP-Rule" id="MF_03183"/>
    </source>
</evidence>
<dbReference type="Pfam" id="PF00633">
    <property type="entry name" value="HHH"/>
    <property type="match status" value="1"/>
</dbReference>
<dbReference type="GO" id="GO:0140078">
    <property type="term" value="F:class I DNA-(apurinic or apyrimidinic site) endonuclease activity"/>
    <property type="evidence" value="ECO:0007669"/>
    <property type="project" value="UniProtKB-EC"/>
</dbReference>
<dbReference type="GO" id="GO:0051539">
    <property type="term" value="F:4 iron, 4 sulfur cluster binding"/>
    <property type="evidence" value="ECO:0007669"/>
    <property type="project" value="UniProtKB-KW"/>
</dbReference>
<keyword evidence="4" id="KW-0479">Metal-binding</keyword>
<comment type="similarity">
    <text evidence="2 14">Belongs to the Nth/MutY family.</text>
</comment>
<dbReference type="GO" id="GO:0005634">
    <property type="term" value="C:nucleus"/>
    <property type="evidence" value="ECO:0007669"/>
    <property type="project" value="UniProtKB-SubCell"/>
</dbReference>
<evidence type="ECO:0000256" key="11">
    <source>
        <dbReference type="ARBA" id="ARBA00023239"/>
    </source>
</evidence>
<dbReference type="AlphaFoldDB" id="A0A8J1XWU7"/>
<dbReference type="SMART" id="SM00478">
    <property type="entry name" value="ENDO3c"/>
    <property type="match status" value="1"/>
</dbReference>
<dbReference type="GO" id="GO:0006289">
    <property type="term" value="P:nucleotide-excision repair"/>
    <property type="evidence" value="ECO:0007669"/>
    <property type="project" value="TreeGrafter"/>
</dbReference>
<dbReference type="InterPro" id="IPR030841">
    <property type="entry name" value="NTH1"/>
</dbReference>
<keyword evidence="12 14" id="KW-0326">Glycosidase</keyword>
<evidence type="ECO:0000313" key="17">
    <source>
        <dbReference type="Proteomes" id="UP000749559"/>
    </source>
</evidence>
<proteinExistence type="inferred from homology"/>
<dbReference type="Pfam" id="PF00730">
    <property type="entry name" value="HhH-GPD"/>
    <property type="match status" value="1"/>
</dbReference>
<evidence type="ECO:0000256" key="6">
    <source>
        <dbReference type="ARBA" id="ARBA00022801"/>
    </source>
</evidence>
<dbReference type="EMBL" id="CAIIXF020000009">
    <property type="protein sequence ID" value="CAH1794331.1"/>
    <property type="molecule type" value="Genomic_DNA"/>
</dbReference>
<dbReference type="OrthoDB" id="2099276at2759"/>
<evidence type="ECO:0000256" key="7">
    <source>
        <dbReference type="ARBA" id="ARBA00022946"/>
    </source>
</evidence>
<comment type="cofactor">
    <cofactor evidence="1">
        <name>[4Fe-4S] cluster</name>
        <dbReference type="ChEBI" id="CHEBI:49883"/>
    </cofactor>
</comment>
<comment type="catalytic activity">
    <reaction evidence="13 14">
        <text>2'-deoxyribonucleotide-(2'-deoxyribose 5'-phosphate)-2'-deoxyribonucleotide-DNA = a 3'-end 2'-deoxyribonucleotide-(2,3-dehydro-2,3-deoxyribose 5'-phosphate)-DNA + a 5'-end 5'-phospho-2'-deoxyribonucleoside-DNA + H(+)</text>
        <dbReference type="Rhea" id="RHEA:66592"/>
        <dbReference type="Rhea" id="RHEA-COMP:13180"/>
        <dbReference type="Rhea" id="RHEA-COMP:16897"/>
        <dbReference type="Rhea" id="RHEA-COMP:17067"/>
        <dbReference type="ChEBI" id="CHEBI:15378"/>
        <dbReference type="ChEBI" id="CHEBI:136412"/>
        <dbReference type="ChEBI" id="CHEBI:157695"/>
        <dbReference type="ChEBI" id="CHEBI:167181"/>
        <dbReference type="EC" id="4.2.99.18"/>
    </reaction>
</comment>
<keyword evidence="5 14" id="KW-0227">DNA damage</keyword>
<dbReference type="EC" id="4.2.99.18" evidence="14"/>
<evidence type="ECO:0000256" key="15">
    <source>
        <dbReference type="SAM" id="MobiDB-lite"/>
    </source>
</evidence>
<comment type="caution">
    <text evidence="14">Lacks conserved residue(s) required for the propagation of feature annotation.</text>
</comment>
<name>A0A8J1XWU7_OWEFU</name>
<dbReference type="InterPro" id="IPR003265">
    <property type="entry name" value="HhH-GPD_domain"/>
</dbReference>
<gene>
    <name evidence="14" type="primary">NTH1</name>
    <name evidence="16" type="ORF">OFUS_LOCUS19043</name>
</gene>
<evidence type="ECO:0000256" key="4">
    <source>
        <dbReference type="ARBA" id="ARBA00022723"/>
    </source>
</evidence>
<comment type="function">
    <text evidence="14">Bifunctional DNA N-glycosylase with associated apurinic/apyrimidinic (AP) lyase function that catalyzes the first step in base excision repair (BER), the primary repair pathway for the repair of oxidative DNA damage. The DNA N-glycosylase activity releases the damaged DNA base from DNA by cleaving the N-glycosidic bond, leaving an AP site. The AP lyase activity cleaves the phosphodiester bond 3' to the AP site by a beta-elimination. Primarily recognizes and repairs oxidative base damage of pyrimidines.</text>
</comment>
<keyword evidence="11 14" id="KW-0456">Lyase</keyword>